<dbReference type="SUPFAM" id="SSF52833">
    <property type="entry name" value="Thioredoxin-like"/>
    <property type="match status" value="1"/>
</dbReference>
<sequence length="168" mass="19531">MDASKKPVFCGYFRSSCCWRLVWALKGIVYDQSPVNHMKDGGQQLTSEFQTANPVQQSLAIIEYLEETRPNPRLRIQRELKSRQLQNTFILQQMGEKKVKSVHNSAFLMASKLWNFACYQKGKTGKRSCSAEVQTMKSKMERLYFLFCFSITEFTQQPRKACRDSVSF</sequence>
<dbReference type="InterPro" id="IPR036249">
    <property type="entry name" value="Thioredoxin-like_sf"/>
</dbReference>
<protein>
    <recommendedName>
        <fullName evidence="3">GST N-terminal domain-containing protein</fullName>
    </recommendedName>
</protein>
<dbReference type="PANTHER" id="PTHR42673">
    <property type="entry name" value="MALEYLACETOACETATE ISOMERASE"/>
    <property type="match status" value="1"/>
</dbReference>
<dbReference type="GO" id="GO:0016034">
    <property type="term" value="F:maleylacetoacetate isomerase activity"/>
    <property type="evidence" value="ECO:0007669"/>
    <property type="project" value="TreeGrafter"/>
</dbReference>
<keyword evidence="2" id="KW-1185">Reference proteome</keyword>
<dbReference type="PANTHER" id="PTHR42673:SF4">
    <property type="entry name" value="MALEYLACETOACETATE ISOMERASE"/>
    <property type="match status" value="1"/>
</dbReference>
<dbReference type="GO" id="GO:0004364">
    <property type="term" value="F:glutathione transferase activity"/>
    <property type="evidence" value="ECO:0007669"/>
    <property type="project" value="TreeGrafter"/>
</dbReference>
<evidence type="ECO:0000313" key="1">
    <source>
        <dbReference type="Ensembl" id="ENSSMRP00000012671.1"/>
    </source>
</evidence>
<dbReference type="Proteomes" id="UP000694421">
    <property type="component" value="Unplaced"/>
</dbReference>
<organism evidence="1 2">
    <name type="scientific">Salvator merianae</name>
    <name type="common">Argentine black and white tegu</name>
    <name type="synonym">Tupinambis merianae</name>
    <dbReference type="NCBI Taxonomy" id="96440"/>
    <lineage>
        <taxon>Eukaryota</taxon>
        <taxon>Metazoa</taxon>
        <taxon>Chordata</taxon>
        <taxon>Craniata</taxon>
        <taxon>Vertebrata</taxon>
        <taxon>Euteleostomi</taxon>
        <taxon>Lepidosauria</taxon>
        <taxon>Squamata</taxon>
        <taxon>Bifurcata</taxon>
        <taxon>Unidentata</taxon>
        <taxon>Episquamata</taxon>
        <taxon>Laterata</taxon>
        <taxon>Teiioidea</taxon>
        <taxon>Teiidae</taxon>
        <taxon>Salvator</taxon>
    </lineage>
</organism>
<dbReference type="GO" id="GO:0005739">
    <property type="term" value="C:mitochondrion"/>
    <property type="evidence" value="ECO:0007669"/>
    <property type="project" value="TreeGrafter"/>
</dbReference>
<reference evidence="1" key="2">
    <citation type="submission" date="2025-09" db="UniProtKB">
        <authorList>
            <consortium name="Ensembl"/>
        </authorList>
    </citation>
    <scope>IDENTIFICATION</scope>
</reference>
<dbReference type="AlphaFoldDB" id="A0A8D0BTF0"/>
<dbReference type="Ensembl" id="ENSSMRT00000014775.1">
    <property type="protein sequence ID" value="ENSSMRP00000012671.1"/>
    <property type="gene ID" value="ENSSMRG00000009894.1"/>
</dbReference>
<proteinExistence type="predicted"/>
<evidence type="ECO:0008006" key="3">
    <source>
        <dbReference type="Google" id="ProtNLM"/>
    </source>
</evidence>
<dbReference type="GO" id="GO:0006749">
    <property type="term" value="P:glutathione metabolic process"/>
    <property type="evidence" value="ECO:0007669"/>
    <property type="project" value="TreeGrafter"/>
</dbReference>
<reference evidence="1" key="1">
    <citation type="submission" date="2025-08" db="UniProtKB">
        <authorList>
            <consortium name="Ensembl"/>
        </authorList>
    </citation>
    <scope>IDENTIFICATION</scope>
</reference>
<dbReference type="Gene3D" id="3.40.30.10">
    <property type="entry name" value="Glutaredoxin"/>
    <property type="match status" value="1"/>
</dbReference>
<name>A0A8D0BTF0_SALMN</name>
<evidence type="ECO:0000313" key="2">
    <source>
        <dbReference type="Proteomes" id="UP000694421"/>
    </source>
</evidence>
<dbReference type="GO" id="GO:0006559">
    <property type="term" value="P:L-phenylalanine catabolic process"/>
    <property type="evidence" value="ECO:0007669"/>
    <property type="project" value="TreeGrafter"/>
</dbReference>
<accession>A0A8D0BTF0</accession>